<organism evidence="9 10">
    <name type="scientific">Magnaporthiopsis poae (strain ATCC 64411 / 73-15)</name>
    <name type="common">Kentucky bluegrass fungus</name>
    <name type="synonym">Magnaporthe poae</name>
    <dbReference type="NCBI Taxonomy" id="644358"/>
    <lineage>
        <taxon>Eukaryota</taxon>
        <taxon>Fungi</taxon>
        <taxon>Dikarya</taxon>
        <taxon>Ascomycota</taxon>
        <taxon>Pezizomycotina</taxon>
        <taxon>Sordariomycetes</taxon>
        <taxon>Sordariomycetidae</taxon>
        <taxon>Magnaporthales</taxon>
        <taxon>Magnaporthaceae</taxon>
        <taxon>Magnaporthiopsis</taxon>
    </lineage>
</organism>
<reference evidence="10" key="2">
    <citation type="submission" date="2010-05" db="EMBL/GenBank/DDBJ databases">
        <title>The genome sequence of Magnaporthe poae strain ATCC 64411.</title>
        <authorList>
            <person name="Ma L.-J."/>
            <person name="Dead R."/>
            <person name="Young S."/>
            <person name="Zeng Q."/>
            <person name="Koehrsen M."/>
            <person name="Alvarado L."/>
            <person name="Berlin A."/>
            <person name="Chapman S.B."/>
            <person name="Chen Z."/>
            <person name="Freedman E."/>
            <person name="Gellesch M."/>
            <person name="Goldberg J."/>
            <person name="Griggs A."/>
            <person name="Gujja S."/>
            <person name="Heilman E.R."/>
            <person name="Heiman D."/>
            <person name="Hepburn T."/>
            <person name="Howarth C."/>
            <person name="Jen D."/>
            <person name="Larson L."/>
            <person name="Mehta T."/>
            <person name="Neiman D."/>
            <person name="Pearson M."/>
            <person name="Roberts A."/>
            <person name="Saif S."/>
            <person name="Shea T."/>
            <person name="Shenoy N."/>
            <person name="Sisk P."/>
            <person name="Stolte C."/>
            <person name="Sykes S."/>
            <person name="Walk T."/>
            <person name="White J."/>
            <person name="Yandava C."/>
            <person name="Haas B."/>
            <person name="Nusbaum C."/>
            <person name="Birren B."/>
        </authorList>
    </citation>
    <scope>NUCLEOTIDE SEQUENCE [LARGE SCALE GENOMIC DNA]</scope>
    <source>
        <strain evidence="10">ATCC 64411 / 73-15</strain>
    </source>
</reference>
<dbReference type="InterPro" id="IPR052337">
    <property type="entry name" value="SAT4-like"/>
</dbReference>
<protein>
    <recommendedName>
        <fullName evidence="7">Rhodopsin domain-containing protein</fullName>
    </recommendedName>
</protein>
<reference evidence="8" key="3">
    <citation type="submission" date="2011-03" db="EMBL/GenBank/DDBJ databases">
        <title>Annotation of Magnaporthe poae ATCC 64411.</title>
        <authorList>
            <person name="Ma L.-J."/>
            <person name="Dead R."/>
            <person name="Young S.K."/>
            <person name="Zeng Q."/>
            <person name="Gargeya S."/>
            <person name="Fitzgerald M."/>
            <person name="Haas B."/>
            <person name="Abouelleil A."/>
            <person name="Alvarado L."/>
            <person name="Arachchi H.M."/>
            <person name="Berlin A."/>
            <person name="Brown A."/>
            <person name="Chapman S.B."/>
            <person name="Chen Z."/>
            <person name="Dunbar C."/>
            <person name="Freedman E."/>
            <person name="Gearin G."/>
            <person name="Gellesch M."/>
            <person name="Goldberg J."/>
            <person name="Griggs A."/>
            <person name="Gujja S."/>
            <person name="Heiman D."/>
            <person name="Howarth C."/>
            <person name="Larson L."/>
            <person name="Lui A."/>
            <person name="MacDonald P.J.P."/>
            <person name="Mehta T."/>
            <person name="Montmayeur A."/>
            <person name="Murphy C."/>
            <person name="Neiman D."/>
            <person name="Pearson M."/>
            <person name="Priest M."/>
            <person name="Roberts A."/>
            <person name="Saif S."/>
            <person name="Shea T."/>
            <person name="Shenoy N."/>
            <person name="Sisk P."/>
            <person name="Stolte C."/>
            <person name="Sykes S."/>
            <person name="Yandava C."/>
            <person name="Wortman J."/>
            <person name="Nusbaum C."/>
            <person name="Birren B."/>
        </authorList>
    </citation>
    <scope>NUCLEOTIDE SEQUENCE</scope>
    <source>
        <strain evidence="8">ATCC 64411</strain>
    </source>
</reference>
<gene>
    <name evidence="8" type="ORF">MAPG_11736</name>
</gene>
<evidence type="ECO:0000259" key="7">
    <source>
        <dbReference type="Pfam" id="PF20684"/>
    </source>
</evidence>
<reference evidence="8" key="1">
    <citation type="submission" date="2010-05" db="EMBL/GenBank/DDBJ databases">
        <title>The Genome Sequence of Magnaporthe poae strain ATCC 64411.</title>
        <authorList>
            <consortium name="The Broad Institute Genome Sequencing Platform"/>
            <consortium name="Broad Institute Genome Sequencing Center for Infectious Disease"/>
            <person name="Ma L.-J."/>
            <person name="Dead R."/>
            <person name="Young S."/>
            <person name="Zeng Q."/>
            <person name="Koehrsen M."/>
            <person name="Alvarado L."/>
            <person name="Berlin A."/>
            <person name="Chapman S.B."/>
            <person name="Chen Z."/>
            <person name="Freedman E."/>
            <person name="Gellesch M."/>
            <person name="Goldberg J."/>
            <person name="Griggs A."/>
            <person name="Gujja S."/>
            <person name="Heilman E.R."/>
            <person name="Heiman D."/>
            <person name="Hepburn T."/>
            <person name="Howarth C."/>
            <person name="Jen D."/>
            <person name="Larson L."/>
            <person name="Mehta T."/>
            <person name="Neiman D."/>
            <person name="Pearson M."/>
            <person name="Roberts A."/>
            <person name="Saif S."/>
            <person name="Shea T."/>
            <person name="Shenoy N."/>
            <person name="Sisk P."/>
            <person name="Stolte C."/>
            <person name="Sykes S."/>
            <person name="Walk T."/>
            <person name="White J."/>
            <person name="Yandava C."/>
            <person name="Haas B."/>
            <person name="Nusbaum C."/>
            <person name="Birren B."/>
        </authorList>
    </citation>
    <scope>NUCLEOTIDE SEQUENCE</scope>
    <source>
        <strain evidence="8">ATCC 64411</strain>
    </source>
</reference>
<keyword evidence="3 6" id="KW-1133">Transmembrane helix</keyword>
<proteinExistence type="inferred from homology"/>
<evidence type="ECO:0000256" key="1">
    <source>
        <dbReference type="ARBA" id="ARBA00004141"/>
    </source>
</evidence>
<dbReference type="OrthoDB" id="3648173at2759"/>
<comment type="similarity">
    <text evidence="5">Belongs to the SAT4 family.</text>
</comment>
<evidence type="ECO:0000256" key="3">
    <source>
        <dbReference type="ARBA" id="ARBA00022989"/>
    </source>
</evidence>
<dbReference type="PANTHER" id="PTHR33048">
    <property type="entry name" value="PTH11-LIKE INTEGRAL MEMBRANE PROTEIN (AFU_ORTHOLOGUE AFUA_5G11245)"/>
    <property type="match status" value="1"/>
</dbReference>
<evidence type="ECO:0000256" key="5">
    <source>
        <dbReference type="ARBA" id="ARBA00038359"/>
    </source>
</evidence>
<name>A0A0C4EG22_MAGP6</name>
<dbReference type="GO" id="GO:0016020">
    <property type="term" value="C:membrane"/>
    <property type="evidence" value="ECO:0007669"/>
    <property type="project" value="UniProtKB-SubCell"/>
</dbReference>
<sequence>MAEGPPSPPTQIRTETNGPIVTGIGIGFLVVNVVFTALRFYTRATILKAIGKDDWAILIATILSIVYSIALFYEVKYGMGRHAENVTMAETIEQLKFLMLGIASYNAGMNVAKLGFLFQYRRIFQDKFVRTVCFWFIVYVCFWAVLQLTLLFLACFPLSIVVPTMAGKCLDTLPVWYSSSVMSMVTDIFIFCIPLPSVWKLQLPTRQRVLVMGIFCLGFL</sequence>
<accession>A0A0C4EG22</accession>
<dbReference type="AlphaFoldDB" id="A0A0C4EG22"/>
<evidence type="ECO:0000313" key="10">
    <source>
        <dbReference type="Proteomes" id="UP000011715"/>
    </source>
</evidence>
<evidence type="ECO:0000256" key="6">
    <source>
        <dbReference type="SAM" id="Phobius"/>
    </source>
</evidence>
<dbReference type="EnsemblFungi" id="MAPG_11736T0">
    <property type="protein sequence ID" value="MAPG_11736T0"/>
    <property type="gene ID" value="MAPG_11736"/>
</dbReference>
<feature type="transmembrane region" description="Helical" evidence="6">
    <location>
        <begin position="54"/>
        <end position="73"/>
    </location>
</feature>
<dbReference type="STRING" id="644358.A0A0C4EG22"/>
<evidence type="ECO:0000313" key="9">
    <source>
        <dbReference type="EnsemblFungi" id="MAPG_11736T0"/>
    </source>
</evidence>
<dbReference type="OMA" id="EAYWDRS"/>
<dbReference type="Proteomes" id="UP000011715">
    <property type="component" value="Unassembled WGS sequence"/>
</dbReference>
<feature type="transmembrane region" description="Helical" evidence="6">
    <location>
        <begin position="20"/>
        <end position="42"/>
    </location>
</feature>
<dbReference type="Pfam" id="PF20684">
    <property type="entry name" value="Fung_rhodopsin"/>
    <property type="match status" value="1"/>
</dbReference>
<dbReference type="EMBL" id="GL877003">
    <property type="protein sequence ID" value="KLU92854.1"/>
    <property type="molecule type" value="Genomic_DNA"/>
</dbReference>
<feature type="transmembrane region" description="Helical" evidence="6">
    <location>
        <begin position="180"/>
        <end position="199"/>
    </location>
</feature>
<keyword evidence="10" id="KW-1185">Reference proteome</keyword>
<reference evidence="9" key="5">
    <citation type="submission" date="2015-06" db="UniProtKB">
        <authorList>
            <consortium name="EnsemblFungi"/>
        </authorList>
    </citation>
    <scope>IDENTIFICATION</scope>
    <source>
        <strain evidence="9">ATCC 64411</strain>
    </source>
</reference>
<dbReference type="EMBL" id="ADBL01002929">
    <property type="status" value="NOT_ANNOTATED_CDS"/>
    <property type="molecule type" value="Genomic_DNA"/>
</dbReference>
<reference evidence="9" key="4">
    <citation type="journal article" date="2015" name="G3 (Bethesda)">
        <title>Genome sequences of three phytopathogenic species of the Magnaporthaceae family of fungi.</title>
        <authorList>
            <person name="Okagaki L.H."/>
            <person name="Nunes C.C."/>
            <person name="Sailsbery J."/>
            <person name="Clay B."/>
            <person name="Brown D."/>
            <person name="John T."/>
            <person name="Oh Y."/>
            <person name="Young N."/>
            <person name="Fitzgerald M."/>
            <person name="Haas B.J."/>
            <person name="Zeng Q."/>
            <person name="Young S."/>
            <person name="Adiconis X."/>
            <person name="Fan L."/>
            <person name="Levin J.Z."/>
            <person name="Mitchell T.K."/>
            <person name="Okubara P.A."/>
            <person name="Farman M.L."/>
            <person name="Kohn L.M."/>
            <person name="Birren B."/>
            <person name="Ma L.-J."/>
            <person name="Dean R.A."/>
        </authorList>
    </citation>
    <scope>NUCLEOTIDE SEQUENCE</scope>
    <source>
        <strain evidence="9">ATCC 64411 / 73-15</strain>
    </source>
</reference>
<evidence type="ECO:0000313" key="8">
    <source>
        <dbReference type="EMBL" id="KLU92854.1"/>
    </source>
</evidence>
<dbReference type="VEuPathDB" id="FungiDB:MAPG_11736"/>
<feature type="domain" description="Rhodopsin" evidence="7">
    <location>
        <begin position="38"/>
        <end position="219"/>
    </location>
</feature>
<evidence type="ECO:0000256" key="4">
    <source>
        <dbReference type="ARBA" id="ARBA00023136"/>
    </source>
</evidence>
<feature type="transmembrane region" description="Helical" evidence="6">
    <location>
        <begin position="132"/>
        <end position="160"/>
    </location>
</feature>
<comment type="subcellular location">
    <subcellularLocation>
        <location evidence="1">Membrane</location>
        <topology evidence="1">Multi-pass membrane protein</topology>
    </subcellularLocation>
</comment>
<evidence type="ECO:0000256" key="2">
    <source>
        <dbReference type="ARBA" id="ARBA00022692"/>
    </source>
</evidence>
<feature type="transmembrane region" description="Helical" evidence="6">
    <location>
        <begin position="97"/>
        <end position="120"/>
    </location>
</feature>
<dbReference type="InterPro" id="IPR049326">
    <property type="entry name" value="Rhodopsin_dom_fungi"/>
</dbReference>
<dbReference type="eggNOG" id="ENOG502SNZ8">
    <property type="taxonomic scope" value="Eukaryota"/>
</dbReference>
<dbReference type="PANTHER" id="PTHR33048:SF47">
    <property type="entry name" value="INTEGRAL MEMBRANE PROTEIN-RELATED"/>
    <property type="match status" value="1"/>
</dbReference>
<keyword evidence="2 6" id="KW-0812">Transmembrane</keyword>
<keyword evidence="4 6" id="KW-0472">Membrane</keyword>